<evidence type="ECO:0000313" key="1">
    <source>
        <dbReference type="EMBL" id="KAH7021135.1"/>
    </source>
</evidence>
<dbReference type="Proteomes" id="UP000756346">
    <property type="component" value="Unassembled WGS sequence"/>
</dbReference>
<comment type="caution">
    <text evidence="1">The sequence shown here is derived from an EMBL/GenBank/DDBJ whole genome shotgun (WGS) entry which is preliminary data.</text>
</comment>
<accession>A0A9P8XY37</accession>
<sequence>MALAFAYFWEFCVSRTRMGVFYQQRSGLIFAFHHSHRCLFTTQFGVHWFASGKRHHAQIITICHDVEKTKRTLSKHIERPRLVRATKPWGPVTVFGSFPGFSFSSGCRRAGYYTLAKARRRCSLRGESLGLHCDGDIQIRGNGKSATMSSNTFCCRLWV</sequence>
<dbReference type="GeneID" id="70181331"/>
<gene>
    <name evidence="1" type="ORF">B0I36DRAFT_29319</name>
</gene>
<reference evidence="1" key="1">
    <citation type="journal article" date="2021" name="Nat. Commun.">
        <title>Genetic determinants of endophytism in the Arabidopsis root mycobiome.</title>
        <authorList>
            <person name="Mesny F."/>
            <person name="Miyauchi S."/>
            <person name="Thiergart T."/>
            <person name="Pickel B."/>
            <person name="Atanasova L."/>
            <person name="Karlsson M."/>
            <person name="Huettel B."/>
            <person name="Barry K.W."/>
            <person name="Haridas S."/>
            <person name="Chen C."/>
            <person name="Bauer D."/>
            <person name="Andreopoulos W."/>
            <person name="Pangilinan J."/>
            <person name="LaButti K."/>
            <person name="Riley R."/>
            <person name="Lipzen A."/>
            <person name="Clum A."/>
            <person name="Drula E."/>
            <person name="Henrissat B."/>
            <person name="Kohler A."/>
            <person name="Grigoriev I.V."/>
            <person name="Martin F.M."/>
            <person name="Hacquard S."/>
        </authorList>
    </citation>
    <scope>NUCLEOTIDE SEQUENCE</scope>
    <source>
        <strain evidence="1">MPI-CAGE-CH-0230</strain>
    </source>
</reference>
<dbReference type="RefSeq" id="XP_046007336.1">
    <property type="nucleotide sequence ID" value="XM_046151785.1"/>
</dbReference>
<organism evidence="1 2">
    <name type="scientific">Microdochium trichocladiopsis</name>
    <dbReference type="NCBI Taxonomy" id="1682393"/>
    <lineage>
        <taxon>Eukaryota</taxon>
        <taxon>Fungi</taxon>
        <taxon>Dikarya</taxon>
        <taxon>Ascomycota</taxon>
        <taxon>Pezizomycotina</taxon>
        <taxon>Sordariomycetes</taxon>
        <taxon>Xylariomycetidae</taxon>
        <taxon>Xylariales</taxon>
        <taxon>Microdochiaceae</taxon>
        <taxon>Microdochium</taxon>
    </lineage>
</organism>
<keyword evidence="2" id="KW-1185">Reference proteome</keyword>
<name>A0A9P8XY37_9PEZI</name>
<evidence type="ECO:0000313" key="2">
    <source>
        <dbReference type="Proteomes" id="UP000756346"/>
    </source>
</evidence>
<dbReference type="AlphaFoldDB" id="A0A9P8XY37"/>
<proteinExistence type="predicted"/>
<protein>
    <submittedName>
        <fullName evidence="1">Uncharacterized protein</fullName>
    </submittedName>
</protein>
<dbReference type="EMBL" id="JAGTJQ010000010">
    <property type="protein sequence ID" value="KAH7021135.1"/>
    <property type="molecule type" value="Genomic_DNA"/>
</dbReference>